<dbReference type="Pfam" id="PF12637">
    <property type="entry name" value="TSCPD"/>
    <property type="match status" value="1"/>
</dbReference>
<dbReference type="GO" id="GO:0000166">
    <property type="term" value="F:nucleotide binding"/>
    <property type="evidence" value="ECO:0007669"/>
    <property type="project" value="UniProtKB-KW"/>
</dbReference>
<keyword evidence="3" id="KW-0237">DNA synthesis</keyword>
<sequence length="86" mass="9305">MEDFMEKYSYTPKGVCSRQFNFEIEDGIIQSFEAIGGCNGNLKGIGCLLKGRSVDEVIDTLTGVTCGNKPTSCPDQIACALKAYRG</sequence>
<dbReference type="GO" id="GO:0071897">
    <property type="term" value="P:DNA biosynthetic process"/>
    <property type="evidence" value="ECO:0007669"/>
    <property type="project" value="UniProtKB-KW"/>
</dbReference>
<evidence type="ECO:0000259" key="6">
    <source>
        <dbReference type="Pfam" id="PF12637"/>
    </source>
</evidence>
<organism evidence="7 8">
    <name type="scientific">Holdemanella biformis</name>
    <dbReference type="NCBI Taxonomy" id="1735"/>
    <lineage>
        <taxon>Bacteria</taxon>
        <taxon>Bacillati</taxon>
        <taxon>Bacillota</taxon>
        <taxon>Erysipelotrichia</taxon>
        <taxon>Erysipelotrichales</taxon>
        <taxon>Erysipelotrichaceae</taxon>
        <taxon>Holdemanella</taxon>
    </lineage>
</organism>
<dbReference type="Proteomes" id="UP000285274">
    <property type="component" value="Unassembled WGS sequence"/>
</dbReference>
<dbReference type="NCBIfam" id="TIGR03905">
    <property type="entry name" value="TIGR03905_4_Cys"/>
    <property type="match status" value="1"/>
</dbReference>
<keyword evidence="4" id="KW-0547">Nucleotide-binding</keyword>
<dbReference type="AlphaFoldDB" id="A0A412J882"/>
<evidence type="ECO:0000256" key="4">
    <source>
        <dbReference type="ARBA" id="ARBA00022741"/>
    </source>
</evidence>
<gene>
    <name evidence="7" type="ORF">DWX92_02465</name>
</gene>
<dbReference type="InterPro" id="IPR024434">
    <property type="entry name" value="TSCPD_dom"/>
</dbReference>
<evidence type="ECO:0000313" key="8">
    <source>
        <dbReference type="Proteomes" id="UP000285274"/>
    </source>
</evidence>
<reference evidence="7 8" key="1">
    <citation type="submission" date="2018-08" db="EMBL/GenBank/DDBJ databases">
        <title>A genome reference for cultivated species of the human gut microbiota.</title>
        <authorList>
            <person name="Zou Y."/>
            <person name="Xue W."/>
            <person name="Luo G."/>
        </authorList>
    </citation>
    <scope>NUCLEOTIDE SEQUENCE [LARGE SCALE GENOMIC DNA]</scope>
    <source>
        <strain evidence="7 8">AF22-10AC</strain>
    </source>
</reference>
<name>A0A412J882_9FIRM</name>
<feature type="domain" description="TSCPD" evidence="6">
    <location>
        <begin position="8"/>
        <end position="84"/>
    </location>
</feature>
<evidence type="ECO:0000256" key="2">
    <source>
        <dbReference type="ARBA" id="ARBA00012274"/>
    </source>
</evidence>
<protein>
    <recommendedName>
        <fullName evidence="2">ribonucleoside-diphosphate reductase</fullName>
        <ecNumber evidence="2">1.17.4.1</ecNumber>
    </recommendedName>
</protein>
<dbReference type="EMBL" id="QRVM01000005">
    <property type="protein sequence ID" value="RGS48613.1"/>
    <property type="molecule type" value="Genomic_DNA"/>
</dbReference>
<evidence type="ECO:0000256" key="3">
    <source>
        <dbReference type="ARBA" id="ARBA00022634"/>
    </source>
</evidence>
<accession>A0A412J882</accession>
<dbReference type="EC" id="1.17.4.1" evidence="2"/>
<dbReference type="GO" id="GO:0004748">
    <property type="term" value="F:ribonucleoside-diphosphate reductase activity, thioredoxin disulfide as acceptor"/>
    <property type="evidence" value="ECO:0007669"/>
    <property type="project" value="UniProtKB-EC"/>
</dbReference>
<comment type="catalytic activity">
    <reaction evidence="5">
        <text>a 2'-deoxyribonucleoside 5'-diphosphate + [thioredoxin]-disulfide + H2O = a ribonucleoside 5'-diphosphate + [thioredoxin]-dithiol</text>
        <dbReference type="Rhea" id="RHEA:23252"/>
        <dbReference type="Rhea" id="RHEA-COMP:10698"/>
        <dbReference type="Rhea" id="RHEA-COMP:10700"/>
        <dbReference type="ChEBI" id="CHEBI:15377"/>
        <dbReference type="ChEBI" id="CHEBI:29950"/>
        <dbReference type="ChEBI" id="CHEBI:50058"/>
        <dbReference type="ChEBI" id="CHEBI:57930"/>
        <dbReference type="ChEBI" id="CHEBI:73316"/>
        <dbReference type="EC" id="1.17.4.1"/>
    </reaction>
</comment>
<dbReference type="InterPro" id="IPR023806">
    <property type="entry name" value="CHP03905"/>
</dbReference>
<evidence type="ECO:0000313" key="7">
    <source>
        <dbReference type="EMBL" id="RGS48613.1"/>
    </source>
</evidence>
<comment type="similarity">
    <text evidence="1">Belongs to the ribonucleoside diphosphate reductase class-2 family.</text>
</comment>
<proteinExistence type="inferred from homology"/>
<evidence type="ECO:0000256" key="5">
    <source>
        <dbReference type="ARBA" id="ARBA00047754"/>
    </source>
</evidence>
<comment type="caution">
    <text evidence="7">The sequence shown here is derived from an EMBL/GenBank/DDBJ whole genome shotgun (WGS) entry which is preliminary data.</text>
</comment>
<evidence type="ECO:0000256" key="1">
    <source>
        <dbReference type="ARBA" id="ARBA00007405"/>
    </source>
</evidence>